<dbReference type="eggNOG" id="KOG3105">
    <property type="taxonomic scope" value="Eukaryota"/>
</dbReference>
<dbReference type="Pfam" id="PF04218">
    <property type="entry name" value="CENP-B_N"/>
    <property type="match status" value="1"/>
</dbReference>
<reference evidence="5" key="3">
    <citation type="submission" date="2025-09" db="UniProtKB">
        <authorList>
            <consortium name="Ensembl"/>
        </authorList>
    </citation>
    <scope>IDENTIFICATION</scope>
</reference>
<evidence type="ECO:0000313" key="6">
    <source>
        <dbReference type="Proteomes" id="UP000029965"/>
    </source>
</evidence>
<dbReference type="EMBL" id="AQIB01055537">
    <property type="status" value="NOT_ANNOTATED_CDS"/>
    <property type="molecule type" value="Genomic_DNA"/>
</dbReference>
<keyword evidence="2" id="KW-0238">DNA-binding</keyword>
<evidence type="ECO:0000256" key="1">
    <source>
        <dbReference type="ARBA" id="ARBA00004123"/>
    </source>
</evidence>
<reference evidence="5" key="2">
    <citation type="submission" date="2025-08" db="UniProtKB">
        <authorList>
            <consortium name="Ensembl"/>
        </authorList>
    </citation>
    <scope>IDENTIFICATION</scope>
</reference>
<evidence type="ECO:0000313" key="5">
    <source>
        <dbReference type="Ensembl" id="ENSCSAP00000010185.1"/>
    </source>
</evidence>
<evidence type="ECO:0000256" key="3">
    <source>
        <dbReference type="ARBA" id="ARBA00023242"/>
    </source>
</evidence>
<dbReference type="PANTHER" id="PTHR19303">
    <property type="entry name" value="TRANSPOSON"/>
    <property type="match status" value="1"/>
</dbReference>
<comment type="subcellular location">
    <subcellularLocation>
        <location evidence="1">Nucleus</location>
    </subcellularLocation>
</comment>
<evidence type="ECO:0000259" key="4">
    <source>
        <dbReference type="PROSITE" id="PS51253"/>
    </source>
</evidence>
<reference evidence="5 6" key="1">
    <citation type="submission" date="2014-03" db="EMBL/GenBank/DDBJ databases">
        <authorList>
            <person name="Warren W."/>
            <person name="Wilson R.K."/>
        </authorList>
    </citation>
    <scope>NUCLEOTIDE SEQUENCE</scope>
</reference>
<dbReference type="GeneTree" id="ENSGT00940000155163"/>
<dbReference type="InterPro" id="IPR050863">
    <property type="entry name" value="CenT-Element_Derived"/>
</dbReference>
<keyword evidence="3" id="KW-0539">Nucleus</keyword>
<proteinExistence type="predicted"/>
<dbReference type="Pfam" id="PF03184">
    <property type="entry name" value="DDE_1"/>
    <property type="match status" value="1"/>
</dbReference>
<organism evidence="5 6">
    <name type="scientific">Chlorocebus sabaeus</name>
    <name type="common">Green monkey</name>
    <name type="synonym">Simia sabaea</name>
    <dbReference type="NCBI Taxonomy" id="60711"/>
    <lineage>
        <taxon>Eukaryota</taxon>
        <taxon>Metazoa</taxon>
        <taxon>Chordata</taxon>
        <taxon>Craniata</taxon>
        <taxon>Vertebrata</taxon>
        <taxon>Euteleostomi</taxon>
        <taxon>Mammalia</taxon>
        <taxon>Eutheria</taxon>
        <taxon>Euarchontoglires</taxon>
        <taxon>Primates</taxon>
        <taxon>Haplorrhini</taxon>
        <taxon>Catarrhini</taxon>
        <taxon>Cercopithecidae</taxon>
        <taxon>Cercopithecinae</taxon>
        <taxon>Chlorocebus</taxon>
    </lineage>
</organism>
<name>A0A0D9RNJ6_CHLSB</name>
<dbReference type="PROSITE" id="PS51253">
    <property type="entry name" value="HTH_CENPB"/>
    <property type="match status" value="1"/>
</dbReference>
<dbReference type="InterPro" id="IPR006600">
    <property type="entry name" value="HTH_CenpB_DNA-bd_dom"/>
</dbReference>
<protein>
    <recommendedName>
        <fullName evidence="4">HTH CENPB-type domain-containing protein</fullName>
    </recommendedName>
</protein>
<evidence type="ECO:0000256" key="2">
    <source>
        <dbReference type="ARBA" id="ARBA00023125"/>
    </source>
</evidence>
<dbReference type="Proteomes" id="UP000029965">
    <property type="component" value="Chromosome 24"/>
</dbReference>
<dbReference type="GO" id="GO:0003677">
    <property type="term" value="F:DNA binding"/>
    <property type="evidence" value="ECO:0007669"/>
    <property type="project" value="UniProtKB-KW"/>
</dbReference>
<accession>A0A0D9RNJ6</accession>
<dbReference type="PANTHER" id="PTHR19303:SF26">
    <property type="entry name" value="TIGGER TRANSPOSABLE ELEMENT-DERIVED PROTEIN 1"/>
    <property type="match status" value="1"/>
</dbReference>
<dbReference type="GO" id="GO:0005634">
    <property type="term" value="C:nucleus"/>
    <property type="evidence" value="ECO:0007669"/>
    <property type="project" value="UniProtKB-SubCell"/>
</dbReference>
<dbReference type="InterPro" id="IPR004875">
    <property type="entry name" value="DDE_SF_endonuclease_dom"/>
</dbReference>
<dbReference type="InterPro" id="IPR007889">
    <property type="entry name" value="HTH_Psq"/>
</dbReference>
<sequence>SLSLNQKLTIVILHEQDMSKAEINQKLDLLYQTASQVVNAKKIKSATPVNTQMIRKQNSLIADMEKVLVVCIENQTSYSIPLRQCLIQSKTLTLFNSVKAESGQEVAEEKLEARRGWFIRFKEKSHPHYIKVQGEAASADVAAANHIFNVDQTVFYWKKRPSRIFIAREETSMPGFKDKLTLLVRANVTDDFKLKPVLIDHSKKSKSLKNYAQSNLPVLEMENKVWMIAHLFIEWFTEYCKPTVETHCSEKTPFKILLLIDNAPGYARALREMYKETNVYNPANTTSILQPVDQGVSSTFKHYLRNMFCKAIASLDSDSSDSYGQSKLKTFGKFTTLDAIKDIYDSWEVKIPILTGVWMKLILILLDDFVGLKISVEEVTANVMEIALELEVEPNDVTELLQSHAQTEMKSGFRIDEQRKWFFEIESTPSENAVNVVEMTTKDLGCCINLVDIAVEEFKRFERSSAVDKMLSNSIICYREIFHERKSQSMRQTSLLFYLR</sequence>
<keyword evidence="6" id="KW-1185">Reference proteome</keyword>
<dbReference type="Gene3D" id="1.10.10.60">
    <property type="entry name" value="Homeodomain-like"/>
    <property type="match status" value="1"/>
</dbReference>
<dbReference type="AlphaFoldDB" id="A0A0D9RNJ6"/>
<dbReference type="Ensembl" id="ENSCSAT00000012139.1">
    <property type="protein sequence ID" value="ENSCSAP00000010185.1"/>
    <property type="gene ID" value="ENSCSAG00000014052.1"/>
</dbReference>
<feature type="domain" description="HTH CENPB-type" evidence="4">
    <location>
        <begin position="52"/>
        <end position="131"/>
    </location>
</feature>
<dbReference type="Bgee" id="ENSCSAG00000014052">
    <property type="expression patterns" value="Expressed in blood and 3 other cell types or tissues"/>
</dbReference>